<dbReference type="Gene3D" id="3.30.70.270">
    <property type="match status" value="1"/>
</dbReference>
<comment type="caution">
    <text evidence="1">The sequence shown here is derived from an EMBL/GenBank/DDBJ whole genome shotgun (WGS) entry which is preliminary data.</text>
</comment>
<evidence type="ECO:0000313" key="2">
    <source>
        <dbReference type="Proteomes" id="UP000237271"/>
    </source>
</evidence>
<proteinExistence type="predicted"/>
<dbReference type="InterPro" id="IPR051320">
    <property type="entry name" value="Viral_Replic_Matur_Polypro"/>
</dbReference>
<keyword evidence="2" id="KW-1185">Reference proteome</keyword>
<dbReference type="PANTHER" id="PTHR33064">
    <property type="entry name" value="POL PROTEIN"/>
    <property type="match status" value="1"/>
</dbReference>
<dbReference type="EMBL" id="NCKW01006458">
    <property type="protein sequence ID" value="POM71571.1"/>
    <property type="molecule type" value="Genomic_DNA"/>
</dbReference>
<dbReference type="InterPro" id="IPR043502">
    <property type="entry name" value="DNA/RNA_pol_sf"/>
</dbReference>
<reference evidence="1 2" key="1">
    <citation type="journal article" date="2017" name="Genome Biol. Evol.">
        <title>Phytophthora megakarya and P. palmivora, closely related causal agents of cacao black pod rot, underwent increases in genome sizes and gene numbers by different mechanisms.</title>
        <authorList>
            <person name="Ali S.S."/>
            <person name="Shao J."/>
            <person name="Lary D.J."/>
            <person name="Kronmiller B."/>
            <person name="Shen D."/>
            <person name="Strem M.D."/>
            <person name="Amoako-Attah I."/>
            <person name="Akrofi A.Y."/>
            <person name="Begoude B.A."/>
            <person name="Ten Hoopen G.M."/>
            <person name="Coulibaly K."/>
            <person name="Kebe B.I."/>
            <person name="Melnick R.L."/>
            <person name="Guiltinan M.J."/>
            <person name="Tyler B.M."/>
            <person name="Meinhardt L.W."/>
            <person name="Bailey B.A."/>
        </authorList>
    </citation>
    <scope>NUCLEOTIDE SEQUENCE [LARGE SCALE GENOMIC DNA]</scope>
    <source>
        <strain evidence="2">sbr112.9</strain>
    </source>
</reference>
<dbReference type="SUPFAM" id="SSF56672">
    <property type="entry name" value="DNA/RNA polymerases"/>
    <property type="match status" value="1"/>
</dbReference>
<dbReference type="PANTHER" id="PTHR33064:SF37">
    <property type="entry name" value="RIBONUCLEASE H"/>
    <property type="match status" value="1"/>
</dbReference>
<sequence>MLRIVRLPLTQSYGSPAAASPIVIVVKKNGVDTRLCIDYKKVNAITILMEYAMRLVNDLLSELEKYMWFCSLDAASGFWARMMTSRAWRISAFYVSGDTLNGYKCRLD</sequence>
<dbReference type="OrthoDB" id="105681at2759"/>
<dbReference type="Gene3D" id="3.10.10.10">
    <property type="entry name" value="HIV Type 1 Reverse Transcriptase, subunit A, domain 1"/>
    <property type="match status" value="1"/>
</dbReference>
<dbReference type="Proteomes" id="UP000237271">
    <property type="component" value="Unassembled WGS sequence"/>
</dbReference>
<evidence type="ECO:0000313" key="1">
    <source>
        <dbReference type="EMBL" id="POM71571.1"/>
    </source>
</evidence>
<dbReference type="InterPro" id="IPR043128">
    <property type="entry name" value="Rev_trsase/Diguanyl_cyclase"/>
</dbReference>
<dbReference type="AlphaFoldDB" id="A0A2P4Y196"/>
<gene>
    <name evidence="1" type="ORF">PHPALM_11841</name>
</gene>
<accession>A0A2P4Y196</accession>
<protein>
    <recommendedName>
        <fullName evidence="3">Reverse transcriptase</fullName>
    </recommendedName>
</protein>
<evidence type="ECO:0008006" key="3">
    <source>
        <dbReference type="Google" id="ProtNLM"/>
    </source>
</evidence>
<name>A0A2P4Y196_9STRA</name>
<organism evidence="1 2">
    <name type="scientific">Phytophthora palmivora</name>
    <dbReference type="NCBI Taxonomy" id="4796"/>
    <lineage>
        <taxon>Eukaryota</taxon>
        <taxon>Sar</taxon>
        <taxon>Stramenopiles</taxon>
        <taxon>Oomycota</taxon>
        <taxon>Peronosporomycetes</taxon>
        <taxon>Peronosporales</taxon>
        <taxon>Peronosporaceae</taxon>
        <taxon>Phytophthora</taxon>
    </lineage>
</organism>